<keyword evidence="3" id="KW-1185">Reference proteome</keyword>
<evidence type="ECO:0000256" key="1">
    <source>
        <dbReference type="SAM" id="MobiDB-lite"/>
    </source>
</evidence>
<evidence type="ECO:0000313" key="2">
    <source>
        <dbReference type="EMBL" id="OAE34364.1"/>
    </source>
</evidence>
<gene>
    <name evidence="2" type="ORF">AXG93_1054s1500</name>
</gene>
<feature type="region of interest" description="Disordered" evidence="1">
    <location>
        <begin position="50"/>
        <end position="83"/>
    </location>
</feature>
<proteinExistence type="predicted"/>
<protein>
    <submittedName>
        <fullName evidence="2">Uncharacterized protein</fullName>
    </submittedName>
</protein>
<reference evidence="2" key="1">
    <citation type="submission" date="2016-03" db="EMBL/GenBank/DDBJ databases">
        <title>Mechanisms controlling the formation of the plant cell surface in tip-growing cells are functionally conserved among land plants.</title>
        <authorList>
            <person name="Honkanen S."/>
            <person name="Jones V.A."/>
            <person name="Morieri G."/>
            <person name="Champion C."/>
            <person name="Hetherington A.J."/>
            <person name="Kelly S."/>
            <person name="Saint-Marcoux D."/>
            <person name="Proust H."/>
            <person name="Prescott H."/>
            <person name="Dolan L."/>
        </authorList>
    </citation>
    <scope>NUCLEOTIDE SEQUENCE [LARGE SCALE GENOMIC DNA]</scope>
    <source>
        <tissue evidence="2">Whole gametophyte</tissue>
    </source>
</reference>
<dbReference type="Proteomes" id="UP000077202">
    <property type="component" value="Unassembled WGS sequence"/>
</dbReference>
<dbReference type="EMBL" id="LVLJ01000416">
    <property type="protein sequence ID" value="OAE34364.1"/>
    <property type="molecule type" value="Genomic_DNA"/>
</dbReference>
<name>A0A176WND6_MARPO</name>
<organism evidence="2 3">
    <name type="scientific">Marchantia polymorpha subsp. ruderalis</name>
    <dbReference type="NCBI Taxonomy" id="1480154"/>
    <lineage>
        <taxon>Eukaryota</taxon>
        <taxon>Viridiplantae</taxon>
        <taxon>Streptophyta</taxon>
        <taxon>Embryophyta</taxon>
        <taxon>Marchantiophyta</taxon>
        <taxon>Marchantiopsida</taxon>
        <taxon>Marchantiidae</taxon>
        <taxon>Marchantiales</taxon>
        <taxon>Marchantiaceae</taxon>
        <taxon>Marchantia</taxon>
    </lineage>
</organism>
<dbReference type="AlphaFoldDB" id="A0A176WND6"/>
<comment type="caution">
    <text evidence="2">The sequence shown here is derived from an EMBL/GenBank/DDBJ whole genome shotgun (WGS) entry which is preliminary data.</text>
</comment>
<sequence>MAVRSLAISGTGVAKRPVLATSLAYVRSASRRRTDSSMRLLTWPCQIVAPATSDGGRRSDNELSTSAEGQPVAGTGNRREASDADEIVSMALRSKSTIASVSGHIVAHGGNRQTGVTQHRVQKTAGNEFGAGNRL</sequence>
<accession>A0A176WND6</accession>
<evidence type="ECO:0000313" key="3">
    <source>
        <dbReference type="Proteomes" id="UP000077202"/>
    </source>
</evidence>